<sequence length="323" mass="35271">MAAKDSDILSVLIANGILGLRKFCLLSSVSKNLLALRDDLSPLGFGSLCPGFSDPSERGEVCRFLANAFERDDAKALQRILALKGMAGRYPFLLRQALQDHPRSNKCIEFLMLCGVTPYCADLSDQAVGTLTAARVTQMIRLKVLSPDSFCEGGRGEKMRPLLNTLIGNNQFQEAEALVVAGARADICNWHSHNRSNVTPPVEAIHTPLHVLVEQIAFNESGPDELSVGERGRQYIEQRKQGLSLLGLLARVSKQAGCLDWTQKGGVKPVLVFMGAQWSPECTALGMACFYQDVEVVRVLSEVTDRVEGRGVQLPFLVLGARC</sequence>
<dbReference type="EMBL" id="CDMZ01003184">
    <property type="protein sequence ID" value="CEM45426.1"/>
    <property type="molecule type" value="Genomic_DNA"/>
</dbReference>
<organism evidence="1">
    <name type="scientific">Chromera velia CCMP2878</name>
    <dbReference type="NCBI Taxonomy" id="1169474"/>
    <lineage>
        <taxon>Eukaryota</taxon>
        <taxon>Sar</taxon>
        <taxon>Alveolata</taxon>
        <taxon>Colpodellida</taxon>
        <taxon>Chromeraceae</taxon>
        <taxon>Chromera</taxon>
    </lineage>
</organism>
<dbReference type="AlphaFoldDB" id="A0A0G4HMT6"/>
<evidence type="ECO:0000313" key="1">
    <source>
        <dbReference type="EMBL" id="CEM45426.1"/>
    </source>
</evidence>
<name>A0A0G4HMT6_9ALVE</name>
<accession>A0A0G4HMT6</accession>
<dbReference type="PhylomeDB" id="A0A0G4HMT6"/>
<protein>
    <submittedName>
        <fullName evidence="1">Uncharacterized protein</fullName>
    </submittedName>
</protein>
<gene>
    <name evidence="1" type="ORF">Cvel_29201</name>
</gene>
<dbReference type="VEuPathDB" id="CryptoDB:Cvel_29201"/>
<reference evidence="1" key="1">
    <citation type="submission" date="2014-11" db="EMBL/GenBank/DDBJ databases">
        <authorList>
            <person name="Otto D Thomas"/>
            <person name="Naeem Raeece"/>
        </authorList>
    </citation>
    <scope>NUCLEOTIDE SEQUENCE</scope>
</reference>
<proteinExistence type="predicted"/>